<evidence type="ECO:0000259" key="1">
    <source>
        <dbReference type="Pfam" id="PF04773"/>
    </source>
</evidence>
<feature type="domain" description="FecR protein" evidence="1">
    <location>
        <begin position="163"/>
        <end position="259"/>
    </location>
</feature>
<dbReference type="InterPro" id="IPR006860">
    <property type="entry name" value="FecR"/>
</dbReference>
<dbReference type="AlphaFoldDB" id="A0A5C0AVC6"/>
<dbReference type="RefSeq" id="WP_148813457.1">
    <property type="nucleotide sequence ID" value="NZ_CP043046.1"/>
</dbReference>
<dbReference type="KEGG" id="pacr:FXN63_05195"/>
<evidence type="ECO:0000313" key="2">
    <source>
        <dbReference type="EMBL" id="QEI05303.1"/>
    </source>
</evidence>
<organism evidence="2 3">
    <name type="scientific">Pigmentiphaga aceris</name>
    <dbReference type="NCBI Taxonomy" id="1940612"/>
    <lineage>
        <taxon>Bacteria</taxon>
        <taxon>Pseudomonadati</taxon>
        <taxon>Pseudomonadota</taxon>
        <taxon>Betaproteobacteria</taxon>
        <taxon>Burkholderiales</taxon>
        <taxon>Alcaligenaceae</taxon>
        <taxon>Pigmentiphaga</taxon>
    </lineage>
</organism>
<gene>
    <name evidence="2" type="ORF">FXN63_05195</name>
</gene>
<dbReference type="Gene3D" id="2.60.120.1440">
    <property type="match status" value="1"/>
</dbReference>
<reference evidence="2 3" key="1">
    <citation type="submission" date="2019-08" db="EMBL/GenBank/DDBJ databases">
        <title>Amphibian skin-associated Pigmentiphaga: genome sequence and occurrence across geography and hosts.</title>
        <authorList>
            <person name="Bletz M.C."/>
            <person name="Bunk B."/>
            <person name="Sproeer C."/>
            <person name="Biwer P."/>
            <person name="Reiter S."/>
            <person name="Rabemananjara F.C.E."/>
            <person name="Schulz S."/>
            <person name="Overmann J."/>
            <person name="Vences M."/>
        </authorList>
    </citation>
    <scope>NUCLEOTIDE SEQUENCE [LARGE SCALE GENOMIC DNA]</scope>
    <source>
        <strain evidence="2 3">Mada1488</strain>
    </source>
</reference>
<accession>A0A5C0AVC6</accession>
<evidence type="ECO:0000313" key="3">
    <source>
        <dbReference type="Proteomes" id="UP000325161"/>
    </source>
</evidence>
<dbReference type="GO" id="GO:0016989">
    <property type="term" value="F:sigma factor antagonist activity"/>
    <property type="evidence" value="ECO:0007669"/>
    <property type="project" value="TreeGrafter"/>
</dbReference>
<dbReference type="PANTHER" id="PTHR30273:SF2">
    <property type="entry name" value="PROTEIN FECR"/>
    <property type="match status" value="1"/>
</dbReference>
<proteinExistence type="predicted"/>
<name>A0A5C0AVC6_9BURK</name>
<dbReference type="EMBL" id="CP043046">
    <property type="protein sequence ID" value="QEI05303.1"/>
    <property type="molecule type" value="Genomic_DNA"/>
</dbReference>
<protein>
    <submittedName>
        <fullName evidence="2">Fe2+-dicitrate sensor protein</fullName>
    </submittedName>
</protein>
<dbReference type="Proteomes" id="UP000325161">
    <property type="component" value="Chromosome"/>
</dbReference>
<sequence>MTDHHSSNPPLSELDAEALAWFARTGRGALAEQDADLQAWLRVDPARRQAFERWQHDWQALDNLPADGIAQLRRQLALDKAAASAALAVAPAVAPSVSADSAADLAPAKAARTFVPPASAGRRTWLRNIVPQAAVVMMMLSVSGGSYLAWDHWQQQPVYTQEFATERGQQLDLQLPDGSRLRLDTATRVAVTLYRQRREVLLTEGQAVFQVQADPAKPFDVLAGPMQVTVVGTRFSVRHTAGVPGDDGVRVAVEEGRVRVKRASKLGVKATGAESGAAEDAQALELGAGQQVSADLAGDLTPVAAVSAAGIAPWRDGRVTFDNTPLAQALAEFERYGQTGLTVRDPAVAALRLTGTFDPQRLGNFLLALPKVLPVRLRTDAAGTEIVASR</sequence>
<dbReference type="InterPro" id="IPR012373">
    <property type="entry name" value="Ferrdict_sens_TM"/>
</dbReference>
<keyword evidence="3" id="KW-1185">Reference proteome</keyword>
<dbReference type="PANTHER" id="PTHR30273">
    <property type="entry name" value="PERIPLASMIC SIGNAL SENSOR AND SIGMA FACTOR ACTIVATOR FECR-RELATED"/>
    <property type="match status" value="1"/>
</dbReference>
<dbReference type="Pfam" id="PF04773">
    <property type="entry name" value="FecR"/>
    <property type="match status" value="1"/>
</dbReference>
<dbReference type="OrthoDB" id="1100567at2"/>
<dbReference type="Gene3D" id="3.55.50.30">
    <property type="match status" value="1"/>
</dbReference>